<proteinExistence type="predicted"/>
<dbReference type="Proteomes" id="UP000199437">
    <property type="component" value="Unassembled WGS sequence"/>
</dbReference>
<evidence type="ECO:0000313" key="3">
    <source>
        <dbReference type="Proteomes" id="UP000199437"/>
    </source>
</evidence>
<evidence type="ECO:0000256" key="1">
    <source>
        <dbReference type="SAM" id="Phobius"/>
    </source>
</evidence>
<keyword evidence="3" id="KW-1185">Reference proteome</keyword>
<gene>
    <name evidence="2" type="ORF">SAMN05216290_3193</name>
</gene>
<keyword evidence="1" id="KW-1133">Transmembrane helix</keyword>
<keyword evidence="1" id="KW-0812">Transmembrane</keyword>
<accession>A0A1I0R7A2</accession>
<name>A0A1I0R7A2_9BACT</name>
<dbReference type="AlphaFoldDB" id="A0A1I0R7A2"/>
<feature type="transmembrane region" description="Helical" evidence="1">
    <location>
        <begin position="12"/>
        <end position="31"/>
    </location>
</feature>
<feature type="transmembrane region" description="Helical" evidence="1">
    <location>
        <begin position="43"/>
        <end position="65"/>
    </location>
</feature>
<organism evidence="2 3">
    <name type="scientific">Roseivirga pacifica</name>
    <dbReference type="NCBI Taxonomy" id="1267423"/>
    <lineage>
        <taxon>Bacteria</taxon>
        <taxon>Pseudomonadati</taxon>
        <taxon>Bacteroidota</taxon>
        <taxon>Cytophagia</taxon>
        <taxon>Cytophagales</taxon>
        <taxon>Roseivirgaceae</taxon>
        <taxon>Roseivirga</taxon>
    </lineage>
</organism>
<reference evidence="3" key="1">
    <citation type="submission" date="2016-10" db="EMBL/GenBank/DDBJ databases">
        <authorList>
            <person name="Varghese N."/>
            <person name="Submissions S."/>
        </authorList>
    </citation>
    <scope>NUCLEOTIDE SEQUENCE [LARGE SCALE GENOMIC DNA]</scope>
    <source>
        <strain evidence="3">CGMCC 1.12402</strain>
    </source>
</reference>
<dbReference type="EMBL" id="FOIR01000003">
    <property type="protein sequence ID" value="SEW36565.1"/>
    <property type="molecule type" value="Genomic_DNA"/>
</dbReference>
<dbReference type="STRING" id="1267423.SAMN05216290_3193"/>
<keyword evidence="1" id="KW-0472">Membrane</keyword>
<dbReference type="RefSeq" id="WP_090259712.1">
    <property type="nucleotide sequence ID" value="NZ_FOIR01000003.1"/>
</dbReference>
<evidence type="ECO:0000313" key="2">
    <source>
        <dbReference type="EMBL" id="SEW36565.1"/>
    </source>
</evidence>
<sequence length="74" mass="8448">MSHISYHKTFSLKRKLLLLLAIPLAIMLISLEAPHFKEIEKKAIMHASMIHAGITNAKAIGIFFFSKTVKEHYK</sequence>
<protein>
    <submittedName>
        <fullName evidence="2">Uncharacterized protein</fullName>
    </submittedName>
</protein>
<dbReference type="GeneID" id="99987871"/>